<reference evidence="1" key="1">
    <citation type="submission" date="2022-11" db="EMBL/GenBank/DDBJ databases">
        <title>Genome Sequence of Nemania bipapillata.</title>
        <authorList>
            <person name="Buettner E."/>
        </authorList>
    </citation>
    <scope>NUCLEOTIDE SEQUENCE</scope>
    <source>
        <strain evidence="1">CP14</strain>
    </source>
</reference>
<keyword evidence="2" id="KW-1185">Reference proteome</keyword>
<evidence type="ECO:0000313" key="2">
    <source>
        <dbReference type="Proteomes" id="UP001153334"/>
    </source>
</evidence>
<gene>
    <name evidence="1" type="ORF">ONZ43_g1362</name>
</gene>
<sequence length="239" mass="26840">MASAQIRTYHLAPNFSIPPSPAGQIKLGSIVKNLQNVDVLNDECHVEIPEGKIIRHQKRGFRATYNQMIRGEYGIWARFFSAASIGGEISLNHMNKEEITYQFRSEDTEYFTPTTKYIKESMNMEDVNDWLDGANYIPVYMVTGLKIARGPSISITRDSQWKPQIQLGVNQPCGVPIDIGPRAGLDEMGGETIGWEDSDDFIVGIRVVKVIYKKALLSRKRGPLQAEEYNDGLEADSIV</sequence>
<dbReference type="EMBL" id="JAPESX010000230">
    <property type="protein sequence ID" value="KAJ8122452.1"/>
    <property type="molecule type" value="Genomic_DNA"/>
</dbReference>
<proteinExistence type="predicted"/>
<dbReference type="Proteomes" id="UP001153334">
    <property type="component" value="Unassembled WGS sequence"/>
</dbReference>
<name>A0ACC2J4M8_9PEZI</name>
<accession>A0ACC2J4M8</accession>
<protein>
    <submittedName>
        <fullName evidence="1">Uncharacterized protein</fullName>
    </submittedName>
</protein>
<organism evidence="1 2">
    <name type="scientific">Nemania bipapillata</name>
    <dbReference type="NCBI Taxonomy" id="110536"/>
    <lineage>
        <taxon>Eukaryota</taxon>
        <taxon>Fungi</taxon>
        <taxon>Dikarya</taxon>
        <taxon>Ascomycota</taxon>
        <taxon>Pezizomycotina</taxon>
        <taxon>Sordariomycetes</taxon>
        <taxon>Xylariomycetidae</taxon>
        <taxon>Xylariales</taxon>
        <taxon>Xylariaceae</taxon>
        <taxon>Nemania</taxon>
    </lineage>
</organism>
<comment type="caution">
    <text evidence="1">The sequence shown here is derived from an EMBL/GenBank/DDBJ whole genome shotgun (WGS) entry which is preliminary data.</text>
</comment>
<evidence type="ECO:0000313" key="1">
    <source>
        <dbReference type="EMBL" id="KAJ8122452.1"/>
    </source>
</evidence>